<sequence>MQTPETIRHLLRSWVQGAKQHLPGDVLIDELCIVDKTCRADLVHANGQLCGFEVKSEADTFKRWPQQMEAYLRVFDEVWLCCHRKHAVRALDESHPSIGILIVDEYSSIAVLRPARPNKCVVPYDLSGLLWREELDELCASQGLPVLRRERIREARHRVSTAVPLDVLKAQVLSRLKVRYASAS</sequence>
<accession>A0A427P4T4</accession>
<protein>
    <recommendedName>
        <fullName evidence="3">Sce7726 family protein</fullName>
    </recommendedName>
</protein>
<dbReference type="NCBIfam" id="NF033832">
    <property type="entry name" value="sce7726_fam"/>
    <property type="match status" value="1"/>
</dbReference>
<dbReference type="AlphaFoldDB" id="A0A427P4T4"/>
<proteinExistence type="predicted"/>
<comment type="caution">
    <text evidence="1">The sequence shown here is derived from an EMBL/GenBank/DDBJ whole genome shotgun (WGS) entry which is preliminary data.</text>
</comment>
<dbReference type="EMBL" id="RKIO01000002">
    <property type="protein sequence ID" value="RSC14747.1"/>
    <property type="molecule type" value="Genomic_DNA"/>
</dbReference>
<organism evidence="1 2">
    <name type="scientific">Burkholderia cenocepacia</name>
    <dbReference type="NCBI Taxonomy" id="95486"/>
    <lineage>
        <taxon>Bacteria</taxon>
        <taxon>Pseudomonadati</taxon>
        <taxon>Pseudomonadota</taxon>
        <taxon>Betaproteobacteria</taxon>
        <taxon>Burkholderiales</taxon>
        <taxon>Burkholderiaceae</taxon>
        <taxon>Burkholderia</taxon>
        <taxon>Burkholderia cepacia complex</taxon>
    </lineage>
</organism>
<evidence type="ECO:0008006" key="3">
    <source>
        <dbReference type="Google" id="ProtNLM"/>
    </source>
</evidence>
<reference evidence="2" key="1">
    <citation type="submission" date="2018-11" db="EMBL/GenBank/DDBJ databases">
        <title>FDA dAtabase for Regulatory Grade micrObial Sequences (FDA-ARGOS): Supporting development and validation of Infectious Disease Dx tests.</title>
        <authorList>
            <person name="Goldberg B."/>
            <person name="Campos J."/>
            <person name="Tallon L."/>
            <person name="Sadzewicz L."/>
            <person name="Zhao X."/>
            <person name="Vavikolanu K."/>
            <person name="Mehta A."/>
            <person name="Aluvathingal J."/>
            <person name="Nadendla S."/>
            <person name="Geyer C."/>
            <person name="Nandy P."/>
            <person name="Yan Y."/>
            <person name="Sichtig H."/>
        </authorList>
    </citation>
    <scope>NUCLEOTIDE SEQUENCE [LARGE SCALE GENOMIC DNA]</scope>
    <source>
        <strain evidence="2">FDAARGOS_544</strain>
    </source>
</reference>
<evidence type="ECO:0000313" key="2">
    <source>
        <dbReference type="Proteomes" id="UP000272140"/>
    </source>
</evidence>
<name>A0A427P4T4_9BURK</name>
<evidence type="ECO:0000313" key="1">
    <source>
        <dbReference type="EMBL" id="RSC14747.1"/>
    </source>
</evidence>
<dbReference type="RefSeq" id="WP_125381027.1">
    <property type="nucleotide sequence ID" value="NZ_CP091012.1"/>
</dbReference>
<gene>
    <name evidence="1" type="ORF">EGT41_16305</name>
</gene>
<dbReference type="Proteomes" id="UP000272140">
    <property type="component" value="Unassembled WGS sequence"/>
</dbReference>
<dbReference type="InterPro" id="IPR047729">
    <property type="entry name" value="Sce7726-like"/>
</dbReference>